<name>A0AAE0YEY2_9GAST</name>
<dbReference type="Proteomes" id="UP001283361">
    <property type="component" value="Unassembled WGS sequence"/>
</dbReference>
<evidence type="ECO:0008006" key="4">
    <source>
        <dbReference type="Google" id="ProtNLM"/>
    </source>
</evidence>
<comment type="caution">
    <text evidence="2">The sequence shown here is derived from an EMBL/GenBank/DDBJ whole genome shotgun (WGS) entry which is preliminary data.</text>
</comment>
<keyword evidence="3" id="KW-1185">Reference proteome</keyword>
<evidence type="ECO:0000313" key="3">
    <source>
        <dbReference type="Proteomes" id="UP001283361"/>
    </source>
</evidence>
<reference evidence="2" key="1">
    <citation type="journal article" date="2023" name="G3 (Bethesda)">
        <title>A reference genome for the long-term kleptoplast-retaining sea slug Elysia crispata morphotype clarki.</title>
        <authorList>
            <person name="Eastman K.E."/>
            <person name="Pendleton A.L."/>
            <person name="Shaikh M.A."/>
            <person name="Suttiyut T."/>
            <person name="Ogas R."/>
            <person name="Tomko P."/>
            <person name="Gavelis G."/>
            <person name="Widhalm J.R."/>
            <person name="Wisecaver J.H."/>
        </authorList>
    </citation>
    <scope>NUCLEOTIDE SEQUENCE</scope>
    <source>
        <strain evidence="2">ECLA1</strain>
    </source>
</reference>
<organism evidence="2 3">
    <name type="scientific">Elysia crispata</name>
    <name type="common">lettuce slug</name>
    <dbReference type="NCBI Taxonomy" id="231223"/>
    <lineage>
        <taxon>Eukaryota</taxon>
        <taxon>Metazoa</taxon>
        <taxon>Spiralia</taxon>
        <taxon>Lophotrochozoa</taxon>
        <taxon>Mollusca</taxon>
        <taxon>Gastropoda</taxon>
        <taxon>Heterobranchia</taxon>
        <taxon>Euthyneura</taxon>
        <taxon>Panpulmonata</taxon>
        <taxon>Sacoglossa</taxon>
        <taxon>Placobranchoidea</taxon>
        <taxon>Plakobranchidae</taxon>
        <taxon>Elysia</taxon>
    </lineage>
</organism>
<evidence type="ECO:0000256" key="1">
    <source>
        <dbReference type="SAM" id="MobiDB-lite"/>
    </source>
</evidence>
<dbReference type="PANTHER" id="PTHR47027:SF20">
    <property type="entry name" value="REVERSE TRANSCRIPTASE-LIKE PROTEIN WITH RNA-DIRECTED DNA POLYMERASE DOMAIN"/>
    <property type="match status" value="1"/>
</dbReference>
<protein>
    <recommendedName>
        <fullName evidence="4">Reverse transcriptase domain-containing protein</fullName>
    </recommendedName>
</protein>
<gene>
    <name evidence="2" type="ORF">RRG08_064033</name>
</gene>
<dbReference type="AlphaFoldDB" id="A0AAE0YEY2"/>
<feature type="region of interest" description="Disordered" evidence="1">
    <location>
        <begin position="99"/>
        <end position="122"/>
    </location>
</feature>
<dbReference type="PANTHER" id="PTHR47027">
    <property type="entry name" value="REVERSE TRANSCRIPTASE DOMAIN-CONTAINING PROTEIN"/>
    <property type="match status" value="1"/>
</dbReference>
<sequence length="130" mass="14910">MWLVVKHDSVCDVIASVPRPPQRLALQLTNCVKLSQKDLYICFIDYSKAFDKVKHEKLFEMLNQLDIDGKDLRVLRNLYWDQTAAVRVGGELNRAFETESNDHQYRGEPSPSPHLQLASKDVVRNSSVPN</sequence>
<proteinExistence type="predicted"/>
<accession>A0AAE0YEY2</accession>
<evidence type="ECO:0000313" key="2">
    <source>
        <dbReference type="EMBL" id="KAK3743177.1"/>
    </source>
</evidence>
<dbReference type="EMBL" id="JAWDGP010006323">
    <property type="protein sequence ID" value="KAK3743177.1"/>
    <property type="molecule type" value="Genomic_DNA"/>
</dbReference>